<feature type="region of interest" description="Disordered" evidence="1">
    <location>
        <begin position="1"/>
        <end position="27"/>
    </location>
</feature>
<dbReference type="KEGG" id="vg:65133541"/>
<reference evidence="2 3" key="1">
    <citation type="submission" date="2021-01" db="EMBL/GenBank/DDBJ databases">
        <authorList>
            <person name="Dennis E.A."/>
            <person name="Alston T.C."/>
            <person name="Buckley J.R."/>
            <person name="Cao N.T."/>
            <person name="Cole K.B."/>
            <person name="Davis H.C."/>
            <person name="Fisher D.E."/>
            <person name="Jennings A.R."/>
            <person name="Litwin A.R."/>
            <person name="McCartney J.B."/>
            <person name="Mitchell K.E."/>
            <person name="Nasser J.B."/>
            <person name="Paudel P."/>
            <person name="Richoux S.A."/>
            <person name="Sisung K.L."/>
            <person name="Smith M.L."/>
            <person name="Sonnier C.R."/>
            <person name="Underwood K.G."/>
            <person name="Hunter C.W."/>
            <person name="Gottschalck B.A."/>
            <person name="Wiggina Z.F."/>
            <person name="Hancock A.M."/>
            <person name="Gissendanner C.R."/>
            <person name="Findley A.M."/>
            <person name="Klyczek K."/>
            <person name="Garlena R.A."/>
            <person name="Russell D.A."/>
            <person name="Pope W.H."/>
            <person name="Jacobs-Sera D."/>
            <person name="Hatfull G.F."/>
        </authorList>
    </citation>
    <scope>NUCLEOTIDE SEQUENCE [LARGE SCALE GENOMIC DNA]</scope>
</reference>
<evidence type="ECO:0000256" key="1">
    <source>
        <dbReference type="SAM" id="MobiDB-lite"/>
    </source>
</evidence>
<dbReference type="Proteomes" id="UP000617866">
    <property type="component" value="Segment"/>
</dbReference>
<evidence type="ECO:0000313" key="2">
    <source>
        <dbReference type="EMBL" id="QRI44982.1"/>
    </source>
</evidence>
<dbReference type="InterPro" id="IPR047790">
    <property type="entry name" value="MCP_Sipho"/>
</dbReference>
<proteinExistence type="predicted"/>
<protein>
    <submittedName>
        <fullName evidence="2">Major capsid protein</fullName>
    </submittedName>
</protein>
<gene>
    <name evidence="2" type="primary">19</name>
    <name evidence="2" type="ORF">SEA_PHLOP_19</name>
</gene>
<dbReference type="EMBL" id="MW507125">
    <property type="protein sequence ID" value="QRI44982.1"/>
    <property type="molecule type" value="Genomic_DNA"/>
</dbReference>
<sequence length="629" mass="66327">MELTLQDLLDAAHGAGEEGQAPTPEQRATAIREKLAGADRPAIEALQDEAIEKWGELNATDPTDEEGLAGLEALTEFVQVTRSVQSDLDAADEQARARRAEMEAKIKGTKGDADGGEDEGAEGENAGEGGEGEGDGGQGADDSAAAATESAAEGAEGAQGAESTAAAEAAPVAEAVVASAKRNRFDLAAIGKRTPKPKPQAEDERPRGFSITAAARVRGYETGQALDLDGVVAAAQARIENMPRGVKGLVQQEDIANFKLEFPEELVASGKDDNALLDYAASQSRLKGGSIVAAGGWCAPSETLYELSPVLADATAGLIDVPEISVKRGGVRTTEGADYAAIYSGGQVGVRETEAQAIANASDDDYQKVLYRVPCTDFVEKRAGVVYTGIEAGILQNSAYPELTRQHVETAMAAHAHRVNELTIADMVTASTPVDLTGTLGPSATGAILNGLELLIVDFRYRYRAPESMLLEVPLPLWTKLHVRSDLALRSGVDFNQVTDQQINAFFLARGARVQWVYDWQDAFSGVANGFGAAAPKTSFNTTVKAMVYPAGTFVRGRGEIISLGVTYDSVNIRKNDFLEMFNEEKLLVHKRAYKSLVATLPIAVTGASSAPVVLTHGGQVAPAEPETP</sequence>
<accession>A0A890UST2</accession>
<feature type="compositionally biased region" description="Basic and acidic residues" evidence="1">
    <location>
        <begin position="93"/>
        <end position="113"/>
    </location>
</feature>
<evidence type="ECO:0000313" key="3">
    <source>
        <dbReference type="Proteomes" id="UP000617866"/>
    </source>
</evidence>
<organism evidence="2 3">
    <name type="scientific">Gordonia phage Phlop</name>
    <dbReference type="NCBI Taxonomy" id="2805836"/>
    <lineage>
        <taxon>Viruses</taxon>
        <taxon>Duplodnaviria</taxon>
        <taxon>Heunggongvirae</taxon>
        <taxon>Uroviricota</taxon>
        <taxon>Caudoviricetes</taxon>
        <taxon>Stackebrandtviridae</taxon>
        <taxon>Frickvirinae</taxon>
        <taxon>Wizardvirus</taxon>
        <taxon>Wizardvirus phlop</taxon>
    </lineage>
</organism>
<name>A0A890UST2_9CAUD</name>
<keyword evidence="3" id="KW-1185">Reference proteome</keyword>
<dbReference type="GeneID" id="65133541"/>
<feature type="compositionally biased region" description="Low complexity" evidence="1">
    <location>
        <begin position="140"/>
        <end position="166"/>
    </location>
</feature>
<feature type="region of interest" description="Disordered" evidence="1">
    <location>
        <begin position="82"/>
        <end position="166"/>
    </location>
</feature>
<dbReference type="NCBIfam" id="NF033847">
    <property type="entry name" value="MCP_Sipho"/>
    <property type="match status" value="1"/>
</dbReference>
<dbReference type="RefSeq" id="YP_010114938.1">
    <property type="nucleotide sequence ID" value="NC_055920.1"/>
</dbReference>